<evidence type="ECO:0000313" key="1">
    <source>
        <dbReference type="EMBL" id="KAJ8774418.1"/>
    </source>
</evidence>
<accession>A0AAV8U594</accession>
<comment type="caution">
    <text evidence="1">The sequence shown here is derived from an EMBL/GenBank/DDBJ whole genome shotgun (WGS) entry which is preliminary data.</text>
</comment>
<name>A0AAV8U594_9ROSI</name>
<dbReference type="PANTHER" id="PTHR36051:SF2">
    <property type="entry name" value="DYNAMIN"/>
    <property type="match status" value="1"/>
</dbReference>
<protein>
    <submittedName>
        <fullName evidence="1">Uncharacterized protein</fullName>
    </submittedName>
</protein>
<keyword evidence="2" id="KW-1185">Reference proteome</keyword>
<sequence>MEGSDSNTNSKSSSVIVRDERKGLQAGFRIENPFSFKVAQVFTGFGIGCGVGIGVGRPLNLNALPMVNQVMSATRGATDAFSGVSWHVNSALRKLGANNIQAGIGCGVGFGHGLGVGLALKPGVLKKIQVASVQVIMNVMKRFGIASNIPVDQGSLLVSSQSDTGTLNELSIQKPSGNISQLATKFPDKTSNGLHGYGSIGAHSSRQNLMSETNPLELSFSSRTEKVISSFLQSPILKEEDGNLNEMGRIRTENNMLQMVLKHQQIIEELMEENDKLRKVLVEDLKVPIDKLQGSFSSRYESPCDSCFECRRKQRRLR</sequence>
<evidence type="ECO:0000313" key="2">
    <source>
        <dbReference type="Proteomes" id="UP001159364"/>
    </source>
</evidence>
<reference evidence="1 2" key="1">
    <citation type="submission" date="2021-09" db="EMBL/GenBank/DDBJ databases">
        <title>Genomic insights and catalytic innovation underlie evolution of tropane alkaloids biosynthesis.</title>
        <authorList>
            <person name="Wang Y.-J."/>
            <person name="Tian T."/>
            <person name="Huang J.-P."/>
            <person name="Huang S.-X."/>
        </authorList>
    </citation>
    <scope>NUCLEOTIDE SEQUENCE [LARGE SCALE GENOMIC DNA]</scope>
    <source>
        <strain evidence="1">KIB-2018</strain>
        <tissue evidence="1">Leaf</tissue>
    </source>
</reference>
<dbReference type="PANTHER" id="PTHR36051">
    <property type="entry name" value="DYNAMIN"/>
    <property type="match status" value="1"/>
</dbReference>
<gene>
    <name evidence="1" type="ORF">K2173_016864</name>
</gene>
<dbReference type="Proteomes" id="UP001159364">
    <property type="component" value="Linkage Group LG01"/>
</dbReference>
<proteinExistence type="predicted"/>
<organism evidence="1 2">
    <name type="scientific">Erythroxylum novogranatense</name>
    <dbReference type="NCBI Taxonomy" id="1862640"/>
    <lineage>
        <taxon>Eukaryota</taxon>
        <taxon>Viridiplantae</taxon>
        <taxon>Streptophyta</taxon>
        <taxon>Embryophyta</taxon>
        <taxon>Tracheophyta</taxon>
        <taxon>Spermatophyta</taxon>
        <taxon>Magnoliopsida</taxon>
        <taxon>eudicotyledons</taxon>
        <taxon>Gunneridae</taxon>
        <taxon>Pentapetalae</taxon>
        <taxon>rosids</taxon>
        <taxon>fabids</taxon>
        <taxon>Malpighiales</taxon>
        <taxon>Erythroxylaceae</taxon>
        <taxon>Erythroxylum</taxon>
    </lineage>
</organism>
<dbReference type="EMBL" id="JAIWQS010000001">
    <property type="protein sequence ID" value="KAJ8774418.1"/>
    <property type="molecule type" value="Genomic_DNA"/>
</dbReference>
<dbReference type="AlphaFoldDB" id="A0AAV8U594"/>